<dbReference type="GO" id="GO:0016746">
    <property type="term" value="F:acyltransferase activity"/>
    <property type="evidence" value="ECO:0007669"/>
    <property type="project" value="UniProtKB-KW"/>
</dbReference>
<dbReference type="Proteomes" id="UP001595710">
    <property type="component" value="Unassembled WGS sequence"/>
</dbReference>
<evidence type="ECO:0000313" key="3">
    <source>
        <dbReference type="Proteomes" id="UP001595710"/>
    </source>
</evidence>
<proteinExistence type="predicted"/>
<dbReference type="CDD" id="cd04301">
    <property type="entry name" value="NAT_SF"/>
    <property type="match status" value="1"/>
</dbReference>
<dbReference type="EMBL" id="JBHRYN010000007">
    <property type="protein sequence ID" value="MFC3700893.1"/>
    <property type="molecule type" value="Genomic_DNA"/>
</dbReference>
<name>A0ABV7WR39_9GAMM</name>
<gene>
    <name evidence="2" type="ORF">ACFOND_04500</name>
</gene>
<dbReference type="InterPro" id="IPR016181">
    <property type="entry name" value="Acyl_CoA_acyltransferase"/>
</dbReference>
<keyword evidence="2" id="KW-0012">Acyltransferase</keyword>
<dbReference type="PROSITE" id="PS51186">
    <property type="entry name" value="GNAT"/>
    <property type="match status" value="1"/>
</dbReference>
<dbReference type="RefSeq" id="WP_290280405.1">
    <property type="nucleotide sequence ID" value="NZ_JAUFQI010000001.1"/>
</dbReference>
<dbReference type="InterPro" id="IPR000182">
    <property type="entry name" value="GNAT_dom"/>
</dbReference>
<reference evidence="3" key="1">
    <citation type="journal article" date="2019" name="Int. J. Syst. Evol. Microbiol.">
        <title>The Global Catalogue of Microorganisms (GCM) 10K type strain sequencing project: providing services to taxonomists for standard genome sequencing and annotation.</title>
        <authorList>
            <consortium name="The Broad Institute Genomics Platform"/>
            <consortium name="The Broad Institute Genome Sequencing Center for Infectious Disease"/>
            <person name="Wu L."/>
            <person name="Ma J."/>
        </authorList>
    </citation>
    <scope>NUCLEOTIDE SEQUENCE [LARGE SCALE GENOMIC DNA]</scope>
    <source>
        <strain evidence="3">CECT 8288</strain>
    </source>
</reference>
<comment type="caution">
    <text evidence="2">The sequence shown here is derived from an EMBL/GenBank/DDBJ whole genome shotgun (WGS) entry which is preliminary data.</text>
</comment>
<dbReference type="Gene3D" id="3.40.630.30">
    <property type="match status" value="1"/>
</dbReference>
<protein>
    <submittedName>
        <fullName evidence="2">GNAT family N-acetyltransferase</fullName>
        <ecNumber evidence="2">2.3.-.-</ecNumber>
    </submittedName>
</protein>
<sequence length="141" mass="15918">MNIEFSLSPAEDDIELLLDGLRSFNAPIFPNRKTDSFGLFVRNDEGKVVGGLSGEITFTSIFIKYLWLSESLRGCGIGERLIKQLEQEAVKLGVANLCVDTYTFQAPKFYEKNGFKQVGCFKDFPLEGVDRLFYQKKLTVS</sequence>
<dbReference type="EC" id="2.3.-.-" evidence="2"/>
<dbReference type="SUPFAM" id="SSF55729">
    <property type="entry name" value="Acyl-CoA N-acyltransferases (Nat)"/>
    <property type="match status" value="1"/>
</dbReference>
<evidence type="ECO:0000313" key="2">
    <source>
        <dbReference type="EMBL" id="MFC3700893.1"/>
    </source>
</evidence>
<keyword evidence="3" id="KW-1185">Reference proteome</keyword>
<keyword evidence="2" id="KW-0808">Transferase</keyword>
<dbReference type="Pfam" id="PF00583">
    <property type="entry name" value="Acetyltransf_1"/>
    <property type="match status" value="1"/>
</dbReference>
<feature type="domain" description="N-acetyltransferase" evidence="1">
    <location>
        <begin position="3"/>
        <end position="139"/>
    </location>
</feature>
<accession>A0ABV7WR39</accession>
<organism evidence="2 3">
    <name type="scientific">Reinekea marina</name>
    <dbReference type="NCBI Taxonomy" id="1310421"/>
    <lineage>
        <taxon>Bacteria</taxon>
        <taxon>Pseudomonadati</taxon>
        <taxon>Pseudomonadota</taxon>
        <taxon>Gammaproteobacteria</taxon>
        <taxon>Oceanospirillales</taxon>
        <taxon>Saccharospirillaceae</taxon>
        <taxon>Reinekea</taxon>
    </lineage>
</organism>
<evidence type="ECO:0000259" key="1">
    <source>
        <dbReference type="PROSITE" id="PS51186"/>
    </source>
</evidence>